<protein>
    <recommendedName>
        <fullName evidence="3">beta-N-acetylhexosaminidase</fullName>
        <ecNumber evidence="3">3.2.1.52</ecNumber>
    </recommendedName>
</protein>
<dbReference type="Proteomes" id="UP000019030">
    <property type="component" value="Chromosome"/>
</dbReference>
<evidence type="ECO:0000313" key="9">
    <source>
        <dbReference type="Proteomes" id="UP000019030"/>
    </source>
</evidence>
<evidence type="ECO:0000256" key="6">
    <source>
        <dbReference type="SAM" id="SignalP"/>
    </source>
</evidence>
<gene>
    <name evidence="8" type="ORF">Z042_01250</name>
</gene>
<evidence type="ECO:0000256" key="1">
    <source>
        <dbReference type="ARBA" id="ARBA00001231"/>
    </source>
</evidence>
<dbReference type="InterPro" id="IPR019800">
    <property type="entry name" value="Glyco_hydro_3_AS"/>
</dbReference>
<comment type="similarity">
    <text evidence="2">Belongs to the glycosyl hydrolase 3 family.</text>
</comment>
<dbReference type="eggNOG" id="COG1472">
    <property type="taxonomic scope" value="Bacteria"/>
</dbReference>
<keyword evidence="6" id="KW-0732">Signal</keyword>
<dbReference type="InterPro" id="IPR036962">
    <property type="entry name" value="Glyco_hydro_3_N_sf"/>
</dbReference>
<dbReference type="OrthoDB" id="9786661at2"/>
<comment type="catalytic activity">
    <reaction evidence="1">
        <text>Hydrolysis of terminal non-reducing N-acetyl-D-hexosamine residues in N-acetyl-beta-D-hexosaminides.</text>
        <dbReference type="EC" id="3.2.1.52"/>
    </reaction>
</comment>
<dbReference type="PANTHER" id="PTHR30480">
    <property type="entry name" value="BETA-HEXOSAMINIDASE-RELATED"/>
    <property type="match status" value="1"/>
</dbReference>
<dbReference type="SUPFAM" id="SSF51445">
    <property type="entry name" value="(Trans)glycosidases"/>
    <property type="match status" value="1"/>
</dbReference>
<evidence type="ECO:0000256" key="3">
    <source>
        <dbReference type="ARBA" id="ARBA00012663"/>
    </source>
</evidence>
<proteinExistence type="inferred from homology"/>
<dbReference type="InterPro" id="IPR036881">
    <property type="entry name" value="Glyco_hydro_3_C_sf"/>
</dbReference>
<evidence type="ECO:0000256" key="4">
    <source>
        <dbReference type="ARBA" id="ARBA00022801"/>
    </source>
</evidence>
<feature type="signal peptide" evidence="6">
    <location>
        <begin position="1"/>
        <end position="23"/>
    </location>
</feature>
<dbReference type="KEGG" id="sfo:Z042_01250"/>
<dbReference type="PANTHER" id="PTHR30480:SF13">
    <property type="entry name" value="BETA-HEXOSAMINIDASE"/>
    <property type="match status" value="1"/>
</dbReference>
<keyword evidence="9" id="KW-1185">Reference proteome</keyword>
<dbReference type="AlphaFoldDB" id="W0L7T2"/>
<keyword evidence="4 8" id="KW-0378">Hydrolase</keyword>
<dbReference type="RefSeq" id="WP_024910979.1">
    <property type="nucleotide sequence ID" value="NZ_CP007044.2"/>
</dbReference>
<reference evidence="8 9" key="2">
    <citation type="submission" date="2015-03" db="EMBL/GenBank/DDBJ databases">
        <authorList>
            <person name="Chan K.-G."/>
        </authorList>
    </citation>
    <scope>NUCLEOTIDE SEQUENCE [LARGE SCALE GENOMIC DNA]</scope>
    <source>
        <strain evidence="8 9">RB-25</strain>
    </source>
</reference>
<sequence>MKKIGLTAIAACMAGLSVSCAYAQLTASQQEHLWRAPKENAEQLVSQMSTREKIGQILMLDVRNWGKNAAGEPENVTVLPAELAKVIADYRLGSVILFRENFINTPQSYQLIQDLQKASYQLPLLISTDQEGGYVTRLREGTEMPGNMALAATRNESMAQRVGEVHGAELNALGVHINFAPVVDINTNQNNPVIGVRSFSSNIALVNSMSTAYIKGLHQHSVLATAKHFPGHGNVATDSHFGLPQVSYSESEWRQSDLLPFKNVVAQGIDAVLTAHIIVPALDDTKVISKKDGTEIGLPATLSKKIISGILRDELQFKGLVFTDALDMGAIVDNFGASEAVEMALMAGSDVLVMPLHIWDQQGITQLEELYRYLETESQKKPELAARLQQAATQVVQTKLANKLTPYSPHTLDFAKSVVASPEYKRFEKQVAENAITLIKNERLLPYQLKAQNNLLVISDENARNKIVSDELQNIASELKGQQIAVSSLAFKLDENTLPNDLAENIQANDLVILITYNLKAKQTAAQKVIDQAAALHKPLVVISSRNPYDIAYLDHVKANLAIYGITGFDVTNNNRNSLEANIKAGIRTLFKTNDSHSALNTPRGKLPVDIRNPQGDIIYPFGHGLTY</sequence>
<dbReference type="GO" id="GO:0005975">
    <property type="term" value="P:carbohydrate metabolic process"/>
    <property type="evidence" value="ECO:0007669"/>
    <property type="project" value="InterPro"/>
</dbReference>
<evidence type="ECO:0000259" key="7">
    <source>
        <dbReference type="Pfam" id="PF00933"/>
    </source>
</evidence>
<feature type="domain" description="Glycoside hydrolase family 3 N-terminal" evidence="7">
    <location>
        <begin position="50"/>
        <end position="387"/>
    </location>
</feature>
<dbReference type="Pfam" id="PF00933">
    <property type="entry name" value="Glyco_hydro_3"/>
    <property type="match status" value="1"/>
</dbReference>
<evidence type="ECO:0000256" key="5">
    <source>
        <dbReference type="ARBA" id="ARBA00023295"/>
    </source>
</evidence>
<dbReference type="InterPro" id="IPR050226">
    <property type="entry name" value="NagZ_Beta-hexosaminidase"/>
</dbReference>
<dbReference type="InterPro" id="IPR017853">
    <property type="entry name" value="GH"/>
</dbReference>
<feature type="chain" id="PRO_5004791758" description="beta-N-acetylhexosaminidase" evidence="6">
    <location>
        <begin position="24"/>
        <end position="628"/>
    </location>
</feature>
<dbReference type="EMBL" id="CP007044">
    <property type="protein sequence ID" value="AHG18424.1"/>
    <property type="molecule type" value="Genomic_DNA"/>
</dbReference>
<dbReference type="HOGENOM" id="CLU_008392_5_3_6"/>
<dbReference type="Gene3D" id="3.40.50.1700">
    <property type="entry name" value="Glycoside hydrolase family 3 C-terminal domain"/>
    <property type="match status" value="1"/>
</dbReference>
<reference evidence="8 9" key="1">
    <citation type="submission" date="2014-01" db="EMBL/GenBank/DDBJ databases">
        <title>Isolation of Serratia multitudinisentens RB-25 from Ex-Landfill site.</title>
        <authorList>
            <person name="Robson E.H.J."/>
        </authorList>
    </citation>
    <scope>NUCLEOTIDE SEQUENCE [LARGE SCALE GENOMIC DNA]</scope>
    <source>
        <strain evidence="8 9">RB-25</strain>
    </source>
</reference>
<dbReference type="Gene3D" id="3.20.20.300">
    <property type="entry name" value="Glycoside hydrolase, family 3, N-terminal domain"/>
    <property type="match status" value="1"/>
</dbReference>
<dbReference type="InterPro" id="IPR001764">
    <property type="entry name" value="Glyco_hydro_3_N"/>
</dbReference>
<dbReference type="EC" id="3.2.1.52" evidence="3"/>
<name>W0L7T2_9GAMM</name>
<dbReference type="STRING" id="1441930.Z042_01250"/>
<organism evidence="8 9">
    <name type="scientific">Chania multitudinisentens RB-25</name>
    <dbReference type="NCBI Taxonomy" id="1441930"/>
    <lineage>
        <taxon>Bacteria</taxon>
        <taxon>Pseudomonadati</taxon>
        <taxon>Pseudomonadota</taxon>
        <taxon>Gammaproteobacteria</taxon>
        <taxon>Enterobacterales</taxon>
        <taxon>Yersiniaceae</taxon>
        <taxon>Chania</taxon>
    </lineage>
</organism>
<dbReference type="GO" id="GO:0004563">
    <property type="term" value="F:beta-N-acetylhexosaminidase activity"/>
    <property type="evidence" value="ECO:0007669"/>
    <property type="project" value="UniProtKB-EC"/>
</dbReference>
<keyword evidence="5" id="KW-0326">Glycosidase</keyword>
<accession>W0L7T2</accession>
<dbReference type="PROSITE" id="PS00775">
    <property type="entry name" value="GLYCOSYL_HYDROL_F3"/>
    <property type="match status" value="1"/>
</dbReference>
<dbReference type="PRINTS" id="PR00133">
    <property type="entry name" value="GLHYDRLASE3"/>
</dbReference>
<dbReference type="PATRIC" id="fig|1441930.4.peg.258"/>
<dbReference type="GO" id="GO:0009254">
    <property type="term" value="P:peptidoglycan turnover"/>
    <property type="evidence" value="ECO:0007669"/>
    <property type="project" value="TreeGrafter"/>
</dbReference>
<evidence type="ECO:0000313" key="8">
    <source>
        <dbReference type="EMBL" id="AHG18424.1"/>
    </source>
</evidence>
<dbReference type="PROSITE" id="PS51257">
    <property type="entry name" value="PROKAR_LIPOPROTEIN"/>
    <property type="match status" value="1"/>
</dbReference>
<evidence type="ECO:0000256" key="2">
    <source>
        <dbReference type="ARBA" id="ARBA00005336"/>
    </source>
</evidence>